<proteinExistence type="predicted"/>
<gene>
    <name evidence="2" type="ORF">CD32_01035</name>
</gene>
<dbReference type="eggNOG" id="ENOG5033GKV">
    <property type="taxonomic scope" value="Bacteria"/>
</dbReference>
<feature type="compositionally biased region" description="Low complexity" evidence="1">
    <location>
        <begin position="1"/>
        <end position="10"/>
    </location>
</feature>
<evidence type="ECO:0008006" key="4">
    <source>
        <dbReference type="Google" id="ProtNLM"/>
    </source>
</evidence>
<dbReference type="AlphaFoldDB" id="A0A0A3IZF6"/>
<keyword evidence="3" id="KW-1185">Reference proteome</keyword>
<comment type="caution">
    <text evidence="2">The sequence shown here is derived from an EMBL/GenBank/DDBJ whole genome shotgun (WGS) entry which is preliminary data.</text>
</comment>
<accession>A0A0A3IZF6</accession>
<dbReference type="InterPro" id="IPR035528">
    <property type="entry name" value="DUF5388"/>
</dbReference>
<dbReference type="Proteomes" id="UP000030437">
    <property type="component" value="Unassembled WGS sequence"/>
</dbReference>
<sequence length="129" mass="14863">MEMSNLLNNGKPKKKLLERGPKIVPAQEFKLETEEEANDESSPQEQRFEAKPVVEEAKQTRKRESAQITSVRVTKTTRNKLNALIQLGKADNVDVMIDILLDEYIENNLVKGEKKTFNLILDILQKRDR</sequence>
<name>A0A0A3IZF6_9BACI</name>
<feature type="compositionally biased region" description="Basic and acidic residues" evidence="1">
    <location>
        <begin position="46"/>
        <end position="65"/>
    </location>
</feature>
<organism evidence="2 3">
    <name type="scientific">Lysinibacillus odysseyi 34hs-1 = NBRC 100172</name>
    <dbReference type="NCBI Taxonomy" id="1220589"/>
    <lineage>
        <taxon>Bacteria</taxon>
        <taxon>Bacillati</taxon>
        <taxon>Bacillota</taxon>
        <taxon>Bacilli</taxon>
        <taxon>Bacillales</taxon>
        <taxon>Bacillaceae</taxon>
        <taxon>Lysinibacillus</taxon>
    </lineage>
</organism>
<dbReference type="Pfam" id="PF17363">
    <property type="entry name" value="DUF5388"/>
    <property type="match status" value="1"/>
</dbReference>
<evidence type="ECO:0000256" key="1">
    <source>
        <dbReference type="SAM" id="MobiDB-lite"/>
    </source>
</evidence>
<evidence type="ECO:0000313" key="3">
    <source>
        <dbReference type="Proteomes" id="UP000030437"/>
    </source>
</evidence>
<dbReference type="EMBL" id="JPVP01000036">
    <property type="protein sequence ID" value="KGR88795.1"/>
    <property type="molecule type" value="Genomic_DNA"/>
</dbReference>
<evidence type="ECO:0000313" key="2">
    <source>
        <dbReference type="EMBL" id="KGR88795.1"/>
    </source>
</evidence>
<feature type="region of interest" description="Disordered" evidence="1">
    <location>
        <begin position="1"/>
        <end position="65"/>
    </location>
</feature>
<reference evidence="2 3" key="1">
    <citation type="submission" date="2014-02" db="EMBL/GenBank/DDBJ databases">
        <title>Draft genome sequence of Lysinibacillus odysseyi NBRC 100172.</title>
        <authorList>
            <person name="Zhang F."/>
            <person name="Wang G."/>
            <person name="Zhang L."/>
        </authorList>
    </citation>
    <scope>NUCLEOTIDE SEQUENCE [LARGE SCALE GENOMIC DNA]</scope>
    <source>
        <strain evidence="2 3">NBRC 100172</strain>
    </source>
</reference>
<protein>
    <recommendedName>
        <fullName evidence="4">Replication and copy control-associated protein</fullName>
    </recommendedName>
</protein>